<accession>A0A3E2H1J1</accession>
<feature type="transmembrane region" description="Helical" evidence="2">
    <location>
        <begin position="140"/>
        <end position="161"/>
    </location>
</feature>
<dbReference type="EMBL" id="NCSJ02000219">
    <property type="protein sequence ID" value="RFU27167.1"/>
    <property type="molecule type" value="Genomic_DNA"/>
</dbReference>
<dbReference type="AlphaFoldDB" id="A0A3E2H1J1"/>
<feature type="region of interest" description="Disordered" evidence="1">
    <location>
        <begin position="304"/>
        <end position="333"/>
    </location>
</feature>
<evidence type="ECO:0000256" key="1">
    <source>
        <dbReference type="SAM" id="MobiDB-lite"/>
    </source>
</evidence>
<evidence type="ECO:0000313" key="4">
    <source>
        <dbReference type="Proteomes" id="UP000258309"/>
    </source>
</evidence>
<evidence type="ECO:0000256" key="2">
    <source>
        <dbReference type="SAM" id="Phobius"/>
    </source>
</evidence>
<comment type="caution">
    <text evidence="3">The sequence shown here is derived from an EMBL/GenBank/DDBJ whole genome shotgun (WGS) entry which is preliminary data.</text>
</comment>
<dbReference type="Proteomes" id="UP000258309">
    <property type="component" value="Unassembled WGS sequence"/>
</dbReference>
<protein>
    <submittedName>
        <fullName evidence="3">Uncharacterized protein</fullName>
    </submittedName>
</protein>
<name>A0A3E2H1J1_SCYLI</name>
<keyword evidence="2" id="KW-0472">Membrane</keyword>
<sequence length="470" mass="51730">MAERRNSCGRANLTASCTQESGPAKERRKQREDKKRHDAEVLDGCDLKLSVPAEDRIRVPPDHAWSILRLTGTTGNAIWGVQDLVVAPTPTVQLDHSTSTPMTMVVKADGDKVRAEQSSSWERENRGQCIHSYKAENETCLVVLLVLWYSGTILSILLYYYSIPLHLILCALSNSVPPVLFPTAFCISCCMAASKKSSATIASNPTEHKLLLRPEISTAWSPPHRGARLDLHSPASSVLGLCASTTMIALLQVESFKFNVESSPSPTTAGNQDNRKHGNAQERLGSIIEIASLAPVSNIYDAPKNQVTQSHGLRQRRARRKTSTRSISRKSSSASPKNLAFAVVLNQPRPANKILWFPSTIPVRSSTVRSLRWNIMKALNSTKKLAKKSLAEYVFKHGNGGLPISAAKANTVMPSLVLAPAVSGPQNHKKPLKRMDYGSNLLVELSRRQTIQHPIFAYLDESWTINVSLY</sequence>
<evidence type="ECO:0000313" key="3">
    <source>
        <dbReference type="EMBL" id="RFU27167.1"/>
    </source>
</evidence>
<keyword evidence="2" id="KW-1133">Transmembrane helix</keyword>
<gene>
    <name evidence="3" type="ORF">B7463_g9166</name>
</gene>
<proteinExistence type="predicted"/>
<feature type="non-terminal residue" evidence="3">
    <location>
        <position position="1"/>
    </location>
</feature>
<organism evidence="3 4">
    <name type="scientific">Scytalidium lignicola</name>
    <name type="common">Hyphomycete</name>
    <dbReference type="NCBI Taxonomy" id="5539"/>
    <lineage>
        <taxon>Eukaryota</taxon>
        <taxon>Fungi</taxon>
        <taxon>Dikarya</taxon>
        <taxon>Ascomycota</taxon>
        <taxon>Pezizomycotina</taxon>
        <taxon>Leotiomycetes</taxon>
        <taxon>Leotiomycetes incertae sedis</taxon>
        <taxon>Scytalidium</taxon>
    </lineage>
</organism>
<keyword evidence="4" id="KW-1185">Reference proteome</keyword>
<feature type="region of interest" description="Disordered" evidence="1">
    <location>
        <begin position="1"/>
        <end position="38"/>
    </location>
</feature>
<keyword evidence="2" id="KW-0812">Transmembrane</keyword>
<feature type="non-terminal residue" evidence="3">
    <location>
        <position position="470"/>
    </location>
</feature>
<feature type="compositionally biased region" description="Basic and acidic residues" evidence="1">
    <location>
        <begin position="23"/>
        <end position="38"/>
    </location>
</feature>
<feature type="compositionally biased region" description="Low complexity" evidence="1">
    <location>
        <begin position="324"/>
        <end position="333"/>
    </location>
</feature>
<reference evidence="3 4" key="1">
    <citation type="submission" date="2018-05" db="EMBL/GenBank/DDBJ databases">
        <title>Draft genome sequence of Scytalidium lignicola DSM 105466, a ubiquitous saprotrophic fungus.</title>
        <authorList>
            <person name="Buettner E."/>
            <person name="Gebauer A.M."/>
            <person name="Hofrichter M."/>
            <person name="Liers C."/>
            <person name="Kellner H."/>
        </authorList>
    </citation>
    <scope>NUCLEOTIDE SEQUENCE [LARGE SCALE GENOMIC DNA]</scope>
    <source>
        <strain evidence="3 4">DSM 105466</strain>
    </source>
</reference>
<feature type="compositionally biased region" description="Basic residues" evidence="1">
    <location>
        <begin position="313"/>
        <end position="323"/>
    </location>
</feature>